<dbReference type="EMBL" id="AGWX01000004">
    <property type="protein sequence ID" value="EKS36251.1"/>
    <property type="molecule type" value="Genomic_DNA"/>
</dbReference>
<keyword evidence="2" id="KW-1185">Reference proteome</keyword>
<comment type="caution">
    <text evidence="1">The sequence shown here is derived from an EMBL/GenBank/DDBJ whole genome shotgun (WGS) entry which is preliminary data.</text>
</comment>
<sequence length="56" mass="6474">MNSFDPSMCPVCGQRMTLVFTNRHKQYVCDTCDGFDPFKSPKWDRLVHAVRPPEGK</sequence>
<protein>
    <submittedName>
        <fullName evidence="1">Uncharacterized protein</fullName>
    </submittedName>
</protein>
<dbReference type="Proteomes" id="UP000001096">
    <property type="component" value="Unassembled WGS sequence"/>
</dbReference>
<name>K8P465_9BRAD</name>
<accession>K8P465</accession>
<evidence type="ECO:0000313" key="1">
    <source>
        <dbReference type="EMBL" id="EKS36251.1"/>
    </source>
</evidence>
<organism evidence="1 2">
    <name type="scientific">Afipia broomeae ATCC 49717</name>
    <dbReference type="NCBI Taxonomy" id="883078"/>
    <lineage>
        <taxon>Bacteria</taxon>
        <taxon>Pseudomonadati</taxon>
        <taxon>Pseudomonadota</taxon>
        <taxon>Alphaproteobacteria</taxon>
        <taxon>Hyphomicrobiales</taxon>
        <taxon>Nitrobacteraceae</taxon>
        <taxon>Afipia</taxon>
    </lineage>
</organism>
<evidence type="ECO:0000313" key="2">
    <source>
        <dbReference type="Proteomes" id="UP000001096"/>
    </source>
</evidence>
<dbReference type="HOGENOM" id="CLU_3003751_0_0_5"/>
<reference evidence="1 2" key="1">
    <citation type="submission" date="2012-04" db="EMBL/GenBank/DDBJ databases">
        <title>The Genome Sequence of Afipia broomeae ATCC 49717.</title>
        <authorList>
            <consortium name="The Broad Institute Genome Sequencing Platform"/>
            <person name="Earl A."/>
            <person name="Ward D."/>
            <person name="Feldgarden M."/>
            <person name="Gevers D."/>
            <person name="Huys G."/>
            <person name="Walker B."/>
            <person name="Young S.K."/>
            <person name="Zeng Q."/>
            <person name="Gargeya S."/>
            <person name="Fitzgerald M."/>
            <person name="Haas B."/>
            <person name="Abouelleil A."/>
            <person name="Alvarado L."/>
            <person name="Arachchi H.M."/>
            <person name="Berlin A."/>
            <person name="Chapman S.B."/>
            <person name="Goldberg J."/>
            <person name="Griggs A."/>
            <person name="Gujja S."/>
            <person name="Hansen M."/>
            <person name="Howarth C."/>
            <person name="Imamovic A."/>
            <person name="Larimer J."/>
            <person name="McCowen C."/>
            <person name="Montmayeur A."/>
            <person name="Murphy C."/>
            <person name="Neiman D."/>
            <person name="Pearson M."/>
            <person name="Priest M."/>
            <person name="Roberts A."/>
            <person name="Saif S."/>
            <person name="Shea T."/>
            <person name="Sisk P."/>
            <person name="Sykes S."/>
            <person name="Wortman J."/>
            <person name="Nusbaum C."/>
            <person name="Birren B."/>
        </authorList>
    </citation>
    <scope>NUCLEOTIDE SEQUENCE [LARGE SCALE GENOMIC DNA]</scope>
    <source>
        <strain evidence="1 2">ATCC 49717</strain>
    </source>
</reference>
<proteinExistence type="predicted"/>
<gene>
    <name evidence="1" type="ORF">HMPREF9695_02669</name>
</gene>
<dbReference type="AlphaFoldDB" id="K8P465"/>
<dbReference type="PATRIC" id="fig|883078.3.peg.2754"/>